<accession>A0A9Q3SY04</accession>
<protein>
    <submittedName>
        <fullName evidence="1">Uncharacterized protein</fullName>
    </submittedName>
</protein>
<evidence type="ECO:0000313" key="1">
    <source>
        <dbReference type="EMBL" id="MBZ5962677.1"/>
    </source>
</evidence>
<dbReference type="EMBL" id="JAHBFI010000014">
    <property type="protein sequence ID" value="MBZ5962677.1"/>
    <property type="molecule type" value="Genomic_DNA"/>
</dbReference>
<dbReference type="RefSeq" id="WP_224144200.1">
    <property type="nucleotide sequence ID" value="NZ_CBCPIF010000001.1"/>
</dbReference>
<reference evidence="1" key="1">
    <citation type="submission" date="2021-05" db="EMBL/GenBank/DDBJ databases">
        <title>Pangenome of Leuconostoc gelidum warrants species status for Leuconostoc gelidum subsp. gasicomitatum.</title>
        <authorList>
            <person name="Johansson P."/>
            <person name="Sade E."/>
            <person name="Hultman J."/>
            <person name="Auvinen P."/>
            <person name="Bjorkroth J."/>
        </authorList>
    </citation>
    <scope>NUCLEOTIDE SEQUENCE</scope>
    <source>
        <strain evidence="1">A.21.4</strain>
    </source>
</reference>
<proteinExistence type="predicted"/>
<name>A0A9Q3SY04_9LACO</name>
<organism evidence="1 2">
    <name type="scientific">Leuconostoc gasicomitatum</name>
    <dbReference type="NCBI Taxonomy" id="115778"/>
    <lineage>
        <taxon>Bacteria</taxon>
        <taxon>Bacillati</taxon>
        <taxon>Bacillota</taxon>
        <taxon>Bacilli</taxon>
        <taxon>Lactobacillales</taxon>
        <taxon>Lactobacillaceae</taxon>
        <taxon>Leuconostoc</taxon>
        <taxon>Leuconostoc gelidum group</taxon>
    </lineage>
</organism>
<sequence length="107" mass="12349">MLINDFNPKQQQILRQLDIGQYAGQTLIAHAPTKKDSKNYYVIHVDLKTNHWRYQPDEPIKPVEVAELLKAGGLRTTTVRHQYVLNSAVFSKPISRLFKKFLVDKSS</sequence>
<gene>
    <name evidence="1" type="ORF">KIJ12_05895</name>
</gene>
<evidence type="ECO:0000313" key="2">
    <source>
        <dbReference type="Proteomes" id="UP000752647"/>
    </source>
</evidence>
<dbReference type="AlphaFoldDB" id="A0A9Q3SY04"/>
<comment type="caution">
    <text evidence="1">The sequence shown here is derived from an EMBL/GenBank/DDBJ whole genome shotgun (WGS) entry which is preliminary data.</text>
</comment>
<dbReference type="Proteomes" id="UP000752647">
    <property type="component" value="Unassembled WGS sequence"/>
</dbReference>